<evidence type="ECO:0000313" key="5">
    <source>
        <dbReference type="EMBL" id="XCG62932.1"/>
    </source>
</evidence>
<evidence type="ECO:0000256" key="1">
    <source>
        <dbReference type="ARBA" id="ARBA00022676"/>
    </source>
</evidence>
<organism evidence="5">
    <name type="scientific">Nakamurella sp. A5-74</name>
    <dbReference type="NCBI Taxonomy" id="3158264"/>
    <lineage>
        <taxon>Bacteria</taxon>
        <taxon>Bacillati</taxon>
        <taxon>Actinomycetota</taxon>
        <taxon>Actinomycetes</taxon>
        <taxon>Nakamurellales</taxon>
        <taxon>Nakamurellaceae</taxon>
        <taxon>Nakamurella</taxon>
    </lineage>
</organism>
<dbReference type="InterPro" id="IPR001296">
    <property type="entry name" value="Glyco_trans_1"/>
</dbReference>
<feature type="domain" description="Glycosyltransferase subfamily 4-like N-terminal" evidence="4">
    <location>
        <begin position="58"/>
        <end position="183"/>
    </location>
</feature>
<dbReference type="RefSeq" id="WP_353648547.1">
    <property type="nucleotide sequence ID" value="NZ_CP159218.1"/>
</dbReference>
<reference evidence="5" key="1">
    <citation type="submission" date="2024-05" db="EMBL/GenBank/DDBJ databases">
        <authorList>
            <person name="Cai S.Y."/>
            <person name="Jin L.M."/>
            <person name="Li H.R."/>
        </authorList>
    </citation>
    <scope>NUCLEOTIDE SEQUENCE</scope>
    <source>
        <strain evidence="5">A5-74</strain>
    </source>
</reference>
<dbReference type="GO" id="GO:1901137">
    <property type="term" value="P:carbohydrate derivative biosynthetic process"/>
    <property type="evidence" value="ECO:0007669"/>
    <property type="project" value="UniProtKB-ARBA"/>
</dbReference>
<dbReference type="AlphaFoldDB" id="A0AAU8DPX6"/>
<keyword evidence="1 5" id="KW-0328">Glycosyltransferase</keyword>
<dbReference type="PANTHER" id="PTHR45947:SF3">
    <property type="entry name" value="SULFOQUINOVOSYL TRANSFERASE SQD2"/>
    <property type="match status" value="1"/>
</dbReference>
<gene>
    <name evidence="5" type="ORF">ABLG96_17180</name>
</gene>
<dbReference type="PANTHER" id="PTHR45947">
    <property type="entry name" value="SULFOQUINOVOSYL TRANSFERASE SQD2"/>
    <property type="match status" value="1"/>
</dbReference>
<dbReference type="GO" id="GO:0016757">
    <property type="term" value="F:glycosyltransferase activity"/>
    <property type="evidence" value="ECO:0007669"/>
    <property type="project" value="UniProtKB-KW"/>
</dbReference>
<dbReference type="EMBL" id="CP159218">
    <property type="protein sequence ID" value="XCG62932.1"/>
    <property type="molecule type" value="Genomic_DNA"/>
</dbReference>
<dbReference type="SUPFAM" id="SSF53756">
    <property type="entry name" value="UDP-Glycosyltransferase/glycogen phosphorylase"/>
    <property type="match status" value="1"/>
</dbReference>
<dbReference type="Pfam" id="PF13439">
    <property type="entry name" value="Glyco_transf_4"/>
    <property type="match status" value="1"/>
</dbReference>
<proteinExistence type="predicted"/>
<accession>A0AAU8DPX6</accession>
<name>A0AAU8DPX6_9ACTN</name>
<evidence type="ECO:0000259" key="4">
    <source>
        <dbReference type="Pfam" id="PF13439"/>
    </source>
</evidence>
<dbReference type="InterPro" id="IPR028098">
    <property type="entry name" value="Glyco_trans_4-like_N"/>
</dbReference>
<feature type="domain" description="Glycosyl transferase family 1" evidence="3">
    <location>
        <begin position="192"/>
        <end position="354"/>
    </location>
</feature>
<evidence type="ECO:0000259" key="3">
    <source>
        <dbReference type="Pfam" id="PF00534"/>
    </source>
</evidence>
<dbReference type="Gene3D" id="3.40.50.2000">
    <property type="entry name" value="Glycogen Phosphorylase B"/>
    <property type="match status" value="2"/>
</dbReference>
<dbReference type="Pfam" id="PF00534">
    <property type="entry name" value="Glycos_transf_1"/>
    <property type="match status" value="1"/>
</dbReference>
<evidence type="ECO:0000256" key="2">
    <source>
        <dbReference type="ARBA" id="ARBA00022679"/>
    </source>
</evidence>
<protein>
    <submittedName>
        <fullName evidence="5">Glycosyltransferase</fullName>
        <ecNumber evidence="5">2.4.-.-</ecNumber>
    </submittedName>
</protein>
<dbReference type="EC" id="2.4.-.-" evidence="5"/>
<keyword evidence="2 5" id="KW-0808">Transferase</keyword>
<dbReference type="InterPro" id="IPR050194">
    <property type="entry name" value="Glycosyltransferase_grp1"/>
</dbReference>
<sequence>MTYDESDARPAVGIWRSSWLPASETFVAHQTDALRRWRPFRIGLRALADGLPVTPDLAPFGPDLLGRVRHRISRATGYRFPYDRWLSRHRISLLHAHFGPGGVKVLPIARRTGIPLLVTFHGFDVTAAAFARDAAGQRYRAELTDLFAGARGLIAVSEFVREQLLALGAPAEKIRVLPIGIPLAGSPAAQRPEHPVVTYVGRLIERKGADHLLQAVDLLPEPLRSGTRVRIVGFGPLEPRLRELATSTGLQVEFLGRRTPAEVAADLASSTVFSGPSRSIGDEAEGFGLVYLEAAAAGLPVVAYRHAGVTEAVADGVTGLLAAEGNVQELSVALARVLQDAALASALGTAGRERVNREFEIGVRTEALEDYYDEMRGRADT</sequence>